<keyword evidence="3 6" id="KW-0812">Transmembrane</keyword>
<reference evidence="8 9" key="1">
    <citation type="submission" date="2014-12" db="EMBL/GenBank/DDBJ databases">
        <title>Draft genome sequence of Paenibacillus kamchatkensis strain B-2647.</title>
        <authorList>
            <person name="Karlyshev A.V."/>
            <person name="Kudryashova E.B."/>
        </authorList>
    </citation>
    <scope>NUCLEOTIDE SEQUENCE [LARGE SCALE GENOMIC DNA]</scope>
    <source>
        <strain evidence="8 9">VKM B-2647</strain>
    </source>
</reference>
<sequence length="315" mass="35741">MLTTWQGSERMAKSIRLLWDDVRKNRAIYLMVLPVVLYFFIFKYFPMYGAVIAFKDFTPAKGVWGSDWVGLEHFKDFFESYYFVRVLRNTFLISFYNLVFGFPAPIILALLLNEIRQKLFKSVVQTVSYLPHFISLIVICGLIIDFTNRGGAASSLIAFFGGPSTPLLNDAGYFRPIFVSTSIWQEMGWSSIIYLAALSGINPELYEAAKVDGAGRFRQIWSVTLPGLIPTIMILLILRIGGLMEVGFEKIVLLYNPNTYETADVISSFVYREGLAQGNDYSYTTAVGLFQSAINFVLLISANRISRRFSGSRLW</sequence>
<evidence type="ECO:0000313" key="9">
    <source>
        <dbReference type="Proteomes" id="UP000031967"/>
    </source>
</evidence>
<evidence type="ECO:0000256" key="2">
    <source>
        <dbReference type="ARBA" id="ARBA00022448"/>
    </source>
</evidence>
<dbReference type="Gene3D" id="1.10.3720.10">
    <property type="entry name" value="MetI-like"/>
    <property type="match status" value="1"/>
</dbReference>
<dbReference type="SUPFAM" id="SSF161098">
    <property type="entry name" value="MetI-like"/>
    <property type="match status" value="1"/>
</dbReference>
<evidence type="ECO:0000259" key="7">
    <source>
        <dbReference type="PROSITE" id="PS50928"/>
    </source>
</evidence>
<feature type="domain" description="ABC transmembrane type-1" evidence="7">
    <location>
        <begin position="87"/>
        <end position="302"/>
    </location>
</feature>
<dbReference type="PROSITE" id="PS50928">
    <property type="entry name" value="ABC_TM1"/>
    <property type="match status" value="1"/>
</dbReference>
<feature type="transmembrane region" description="Helical" evidence="6">
    <location>
        <begin position="27"/>
        <end position="45"/>
    </location>
</feature>
<evidence type="ECO:0000313" key="8">
    <source>
        <dbReference type="EMBL" id="KIL42019.1"/>
    </source>
</evidence>
<feature type="transmembrane region" description="Helical" evidence="6">
    <location>
        <begin position="220"/>
        <end position="240"/>
    </location>
</feature>
<evidence type="ECO:0000256" key="5">
    <source>
        <dbReference type="ARBA" id="ARBA00023136"/>
    </source>
</evidence>
<feature type="transmembrane region" description="Helical" evidence="6">
    <location>
        <begin position="281"/>
        <end position="300"/>
    </location>
</feature>
<keyword evidence="4 6" id="KW-1133">Transmembrane helix</keyword>
<comment type="similarity">
    <text evidence="6">Belongs to the binding-protein-dependent transport system permease family.</text>
</comment>
<gene>
    <name evidence="8" type="ORF">SD70_03985</name>
</gene>
<evidence type="ECO:0000256" key="4">
    <source>
        <dbReference type="ARBA" id="ARBA00022989"/>
    </source>
</evidence>
<dbReference type="PANTHER" id="PTHR43496">
    <property type="entry name" value="PROTEIN LPLB"/>
    <property type="match status" value="1"/>
</dbReference>
<evidence type="ECO:0000256" key="1">
    <source>
        <dbReference type="ARBA" id="ARBA00004141"/>
    </source>
</evidence>
<dbReference type="Proteomes" id="UP000031967">
    <property type="component" value="Unassembled WGS sequence"/>
</dbReference>
<protein>
    <submittedName>
        <fullName evidence="8">Sugar ABC transporter permease</fullName>
    </submittedName>
</protein>
<dbReference type="EMBL" id="JXAK01000004">
    <property type="protein sequence ID" value="KIL42019.1"/>
    <property type="molecule type" value="Genomic_DNA"/>
</dbReference>
<organism evidence="8 9">
    <name type="scientific">Gordoniibacillus kamchatkensis</name>
    <dbReference type="NCBI Taxonomy" id="1590651"/>
    <lineage>
        <taxon>Bacteria</taxon>
        <taxon>Bacillati</taxon>
        <taxon>Bacillota</taxon>
        <taxon>Bacilli</taxon>
        <taxon>Bacillales</taxon>
        <taxon>Paenibacillaceae</taxon>
        <taxon>Gordoniibacillus</taxon>
    </lineage>
</organism>
<dbReference type="PANTHER" id="PTHR43496:SF1">
    <property type="entry name" value="POLYGALACTURONAN_RHAMNOGALACTURONAN TRANSPORT SYSTEM PERMEASE PROTEIN YTEP"/>
    <property type="match status" value="1"/>
</dbReference>
<evidence type="ECO:0000256" key="3">
    <source>
        <dbReference type="ARBA" id="ARBA00022692"/>
    </source>
</evidence>
<keyword evidence="9" id="KW-1185">Reference proteome</keyword>
<keyword evidence="5 6" id="KW-0472">Membrane</keyword>
<evidence type="ECO:0000256" key="6">
    <source>
        <dbReference type="RuleBase" id="RU363032"/>
    </source>
</evidence>
<feature type="transmembrane region" description="Helical" evidence="6">
    <location>
        <begin position="91"/>
        <end position="111"/>
    </location>
</feature>
<name>A0ABR5ALX3_9BACL</name>
<comment type="caution">
    <text evidence="8">The sequence shown here is derived from an EMBL/GenBank/DDBJ whole genome shotgun (WGS) entry which is preliminary data.</text>
</comment>
<proteinExistence type="inferred from homology"/>
<comment type="subcellular location">
    <subcellularLocation>
        <location evidence="6">Cell membrane</location>
        <topology evidence="6">Multi-pass membrane protein</topology>
    </subcellularLocation>
    <subcellularLocation>
        <location evidence="1">Membrane</location>
        <topology evidence="1">Multi-pass membrane protein</topology>
    </subcellularLocation>
</comment>
<keyword evidence="2 6" id="KW-0813">Transport</keyword>
<accession>A0ABR5ALX3</accession>
<dbReference type="Pfam" id="PF00528">
    <property type="entry name" value="BPD_transp_1"/>
    <property type="match status" value="1"/>
</dbReference>
<dbReference type="InterPro" id="IPR035906">
    <property type="entry name" value="MetI-like_sf"/>
</dbReference>
<feature type="transmembrane region" description="Helical" evidence="6">
    <location>
        <begin position="123"/>
        <end position="144"/>
    </location>
</feature>
<dbReference type="CDD" id="cd06261">
    <property type="entry name" value="TM_PBP2"/>
    <property type="match status" value="1"/>
</dbReference>
<dbReference type="InterPro" id="IPR000515">
    <property type="entry name" value="MetI-like"/>
</dbReference>